<keyword evidence="8 11" id="KW-1133">Transmembrane helix</keyword>
<sequence length="366" mass="39485">MTIIIFILVLIILILVHELGHFLFAKMFGIRVDEFGLGFPPRIWGYKPKGSETTYSINAIPFGGFVKIYGEDYDSIEGDPDRNRSFVLQDKWKQTLVLFAGILFNIILAWILISSTLLVGVNYGTSDRYSDRVIDPGVVVANVLSDSPADVGGLMLGDKILFVSSNGVSIQGDEVNPDSITEVIKGSDGSDMDFLVKRGEENVTLKVTPSEEIIPGSFAIGVSMINSGKLKLPPHLAIVEGARITYELTGSIIGGVWGLLKDTFSGNGSMANVVGPVGIAGLVGDASRMGFVALIIFVAMISLHLAVLNLIPFPALDGGRILFVIIEKIKGSPLNPKIVSSINLIGFGLLLLLLLFVTYKDIVRLF</sequence>
<evidence type="ECO:0000259" key="12">
    <source>
        <dbReference type="PROSITE" id="PS50106"/>
    </source>
</evidence>
<reference evidence="13 14" key="1">
    <citation type="submission" date="2017-09" db="EMBL/GenBank/DDBJ databases">
        <title>Depth-based differentiation of microbial function through sediment-hosted aquifers and enrichment of novel symbionts in the deep terrestrial subsurface.</title>
        <authorList>
            <person name="Probst A.J."/>
            <person name="Ladd B."/>
            <person name="Jarett J.K."/>
            <person name="Geller-Mcgrath D.E."/>
            <person name="Sieber C.M."/>
            <person name="Emerson J.B."/>
            <person name="Anantharaman K."/>
            <person name="Thomas B.C."/>
            <person name="Malmstrom R."/>
            <person name="Stieglmeier M."/>
            <person name="Klingl A."/>
            <person name="Woyke T."/>
            <person name="Ryan C.M."/>
            <person name="Banfield J.F."/>
        </authorList>
    </citation>
    <scope>NUCLEOTIDE SEQUENCE [LARGE SCALE GENOMIC DNA]</scope>
    <source>
        <strain evidence="13">CG22_combo_CG10-13_8_21_14_all_36_13</strain>
    </source>
</reference>
<accession>A0A2H0DYS3</accession>
<dbReference type="EMBL" id="PCTT01000011">
    <property type="protein sequence ID" value="PIP87325.1"/>
    <property type="molecule type" value="Genomic_DNA"/>
</dbReference>
<organism evidence="13 14">
    <name type="scientific">Candidatus Campbellbacteria bacterium CG22_combo_CG10-13_8_21_14_all_36_13</name>
    <dbReference type="NCBI Taxonomy" id="1974529"/>
    <lineage>
        <taxon>Bacteria</taxon>
        <taxon>Candidatus Campbelliibacteriota</taxon>
    </lineage>
</organism>
<keyword evidence="10 11" id="KW-0472">Membrane</keyword>
<feature type="transmembrane region" description="Helical" evidence="11">
    <location>
        <begin position="291"/>
        <end position="311"/>
    </location>
</feature>
<evidence type="ECO:0000313" key="13">
    <source>
        <dbReference type="EMBL" id="PIP87325.1"/>
    </source>
</evidence>
<dbReference type="PANTHER" id="PTHR42837:SF2">
    <property type="entry name" value="MEMBRANE METALLOPROTEASE ARASP2, CHLOROPLASTIC-RELATED"/>
    <property type="match status" value="1"/>
</dbReference>
<feature type="domain" description="PDZ" evidence="12">
    <location>
        <begin position="119"/>
        <end position="211"/>
    </location>
</feature>
<keyword evidence="4" id="KW-0645">Protease</keyword>
<keyword evidence="9" id="KW-0482">Metalloprotease</keyword>
<feature type="transmembrane region" description="Helical" evidence="11">
    <location>
        <begin position="338"/>
        <end position="359"/>
    </location>
</feature>
<evidence type="ECO:0000256" key="4">
    <source>
        <dbReference type="ARBA" id="ARBA00022670"/>
    </source>
</evidence>
<comment type="cofactor">
    <cofactor evidence="1">
        <name>Zn(2+)</name>
        <dbReference type="ChEBI" id="CHEBI:29105"/>
    </cofactor>
</comment>
<feature type="transmembrane region" description="Helical" evidence="11">
    <location>
        <begin position="96"/>
        <end position="123"/>
    </location>
</feature>
<evidence type="ECO:0000256" key="1">
    <source>
        <dbReference type="ARBA" id="ARBA00001947"/>
    </source>
</evidence>
<evidence type="ECO:0000313" key="14">
    <source>
        <dbReference type="Proteomes" id="UP000231143"/>
    </source>
</evidence>
<dbReference type="CDD" id="cd06163">
    <property type="entry name" value="S2P-M50_PDZ_RseP-like"/>
    <property type="match status" value="1"/>
</dbReference>
<evidence type="ECO:0000256" key="2">
    <source>
        <dbReference type="ARBA" id="ARBA00004141"/>
    </source>
</evidence>
<dbReference type="SUPFAM" id="SSF50156">
    <property type="entry name" value="PDZ domain-like"/>
    <property type="match status" value="1"/>
</dbReference>
<protein>
    <recommendedName>
        <fullName evidence="12">PDZ domain-containing protein</fullName>
    </recommendedName>
</protein>
<dbReference type="InterPro" id="IPR004387">
    <property type="entry name" value="Pept_M50_Zn"/>
</dbReference>
<dbReference type="GO" id="GO:0004222">
    <property type="term" value="F:metalloendopeptidase activity"/>
    <property type="evidence" value="ECO:0007669"/>
    <property type="project" value="InterPro"/>
</dbReference>
<keyword evidence="7" id="KW-0862">Zinc</keyword>
<dbReference type="PANTHER" id="PTHR42837">
    <property type="entry name" value="REGULATOR OF SIGMA-E PROTEASE RSEP"/>
    <property type="match status" value="1"/>
</dbReference>
<keyword evidence="6" id="KW-0378">Hydrolase</keyword>
<dbReference type="Pfam" id="PF02163">
    <property type="entry name" value="Peptidase_M50"/>
    <property type="match status" value="1"/>
</dbReference>
<dbReference type="AlphaFoldDB" id="A0A2H0DYS3"/>
<dbReference type="Gene3D" id="2.30.42.10">
    <property type="match status" value="1"/>
</dbReference>
<gene>
    <name evidence="13" type="ORF">COW81_00855</name>
</gene>
<evidence type="ECO:0000256" key="11">
    <source>
        <dbReference type="SAM" id="Phobius"/>
    </source>
</evidence>
<dbReference type="GO" id="GO:0006508">
    <property type="term" value="P:proteolysis"/>
    <property type="evidence" value="ECO:0007669"/>
    <property type="project" value="UniProtKB-KW"/>
</dbReference>
<dbReference type="Proteomes" id="UP000231143">
    <property type="component" value="Unassembled WGS sequence"/>
</dbReference>
<comment type="caution">
    <text evidence="13">The sequence shown here is derived from an EMBL/GenBank/DDBJ whole genome shotgun (WGS) entry which is preliminary data.</text>
</comment>
<evidence type="ECO:0000256" key="7">
    <source>
        <dbReference type="ARBA" id="ARBA00022833"/>
    </source>
</evidence>
<comment type="subcellular location">
    <subcellularLocation>
        <location evidence="2">Membrane</location>
        <topology evidence="2">Multi-pass membrane protein</topology>
    </subcellularLocation>
</comment>
<name>A0A2H0DYS3_9BACT</name>
<dbReference type="InterPro" id="IPR036034">
    <property type="entry name" value="PDZ_sf"/>
</dbReference>
<keyword evidence="5 11" id="KW-0812">Transmembrane</keyword>
<dbReference type="InterPro" id="IPR001478">
    <property type="entry name" value="PDZ"/>
</dbReference>
<dbReference type="InterPro" id="IPR008915">
    <property type="entry name" value="Peptidase_M50"/>
</dbReference>
<dbReference type="GO" id="GO:0016020">
    <property type="term" value="C:membrane"/>
    <property type="evidence" value="ECO:0007669"/>
    <property type="project" value="UniProtKB-SubCell"/>
</dbReference>
<evidence type="ECO:0000256" key="9">
    <source>
        <dbReference type="ARBA" id="ARBA00023049"/>
    </source>
</evidence>
<evidence type="ECO:0000256" key="10">
    <source>
        <dbReference type="ARBA" id="ARBA00023136"/>
    </source>
</evidence>
<dbReference type="PROSITE" id="PS50106">
    <property type="entry name" value="PDZ"/>
    <property type="match status" value="1"/>
</dbReference>
<evidence type="ECO:0000256" key="6">
    <source>
        <dbReference type="ARBA" id="ARBA00022801"/>
    </source>
</evidence>
<comment type="similarity">
    <text evidence="3">Belongs to the peptidase M50B family.</text>
</comment>
<evidence type="ECO:0000256" key="3">
    <source>
        <dbReference type="ARBA" id="ARBA00007931"/>
    </source>
</evidence>
<evidence type="ECO:0000256" key="5">
    <source>
        <dbReference type="ARBA" id="ARBA00022692"/>
    </source>
</evidence>
<evidence type="ECO:0000256" key="8">
    <source>
        <dbReference type="ARBA" id="ARBA00022989"/>
    </source>
</evidence>
<proteinExistence type="inferred from homology"/>